<dbReference type="InterPro" id="IPR029058">
    <property type="entry name" value="AB_hydrolase_fold"/>
</dbReference>
<dbReference type="PANTHER" id="PTHR43265">
    <property type="entry name" value="ESTERASE ESTD"/>
    <property type="match status" value="1"/>
</dbReference>
<dbReference type="Gene3D" id="3.40.50.1820">
    <property type="entry name" value="alpha/beta hydrolase"/>
    <property type="match status" value="1"/>
</dbReference>
<dbReference type="InterPro" id="IPR053145">
    <property type="entry name" value="AB_hydrolase_Est10"/>
</dbReference>
<dbReference type="Proteomes" id="UP000233256">
    <property type="component" value="Unassembled WGS sequence"/>
</dbReference>
<sequence>MSLNRINRGFAFLAFLVFLIFFIFAMTLNSSVSAWHPADPECSDPACVDPARSGAQKAFDFVCAMANNDFAGADSMCMTAMRKALGKSGTAKLWEALTSSMGFPKAMPADAAFRILDWTPVVQKVTSEGKKEISVTVSDVYPFPLKCMTIVRGTFEKGDVDFTVVTVDQGSGDIESNAADIEKSDGFTNSGVGAFFWRPVPAAPASQSEETPPPSYADAASFIEKDFRVGPQADLDGTLTLPKNLTRPFPAVVLVHGSGAHDRDETIMGNKPFRDIAHGLASMGIAVLRYEKRTYGRPAQSTVLASTMTLDTETVDDAADAMVRLSEHPSIDPDRIWLLGHSLGGYAAPRIVKRAMDRDGNCAGVVLMAAASLPLETAILRQYAYIFDICNAISDPSGETGNAEKTIPGNQDSGWTEEQKNHISGLMEAVALVRGRELAIDPPPAHKLPLAIPAAYWLNLRNYRPANELAGFDLPVLLLAGEKDYQVTSRDVAGWLAALKWKNNYRVVTVPEVGHTFIPSGPGAGSPADYEVRGNVDFRAVKAIANFILER</sequence>
<dbReference type="AlphaFoldDB" id="A0A2N1PMH2"/>
<dbReference type="Pfam" id="PF12697">
    <property type="entry name" value="Abhydrolase_6"/>
    <property type="match status" value="1"/>
</dbReference>
<accession>A0A2N1PMH2</accession>
<evidence type="ECO:0000259" key="1">
    <source>
        <dbReference type="Pfam" id="PF12697"/>
    </source>
</evidence>
<gene>
    <name evidence="2" type="ORF">CVV64_14140</name>
</gene>
<proteinExistence type="predicted"/>
<organism evidence="2 3">
    <name type="scientific">Candidatus Wallbacteria bacterium HGW-Wallbacteria-1</name>
    <dbReference type="NCBI Taxonomy" id="2013854"/>
    <lineage>
        <taxon>Bacteria</taxon>
        <taxon>Candidatus Walliibacteriota</taxon>
    </lineage>
</organism>
<name>A0A2N1PMH2_9BACT</name>
<protein>
    <recommendedName>
        <fullName evidence="1">AB hydrolase-1 domain-containing protein</fullName>
    </recommendedName>
</protein>
<evidence type="ECO:0000313" key="3">
    <source>
        <dbReference type="Proteomes" id="UP000233256"/>
    </source>
</evidence>
<dbReference type="EMBL" id="PGXC01000016">
    <property type="protein sequence ID" value="PKK89543.1"/>
    <property type="molecule type" value="Genomic_DNA"/>
</dbReference>
<comment type="caution">
    <text evidence="2">The sequence shown here is derived from an EMBL/GenBank/DDBJ whole genome shotgun (WGS) entry which is preliminary data.</text>
</comment>
<dbReference type="GO" id="GO:0052689">
    <property type="term" value="F:carboxylic ester hydrolase activity"/>
    <property type="evidence" value="ECO:0007669"/>
    <property type="project" value="TreeGrafter"/>
</dbReference>
<dbReference type="PANTHER" id="PTHR43265:SF1">
    <property type="entry name" value="ESTERASE ESTD"/>
    <property type="match status" value="1"/>
</dbReference>
<feature type="domain" description="AB hydrolase-1" evidence="1">
    <location>
        <begin position="252"/>
        <end position="517"/>
    </location>
</feature>
<evidence type="ECO:0000313" key="2">
    <source>
        <dbReference type="EMBL" id="PKK89543.1"/>
    </source>
</evidence>
<dbReference type="InterPro" id="IPR000073">
    <property type="entry name" value="AB_hydrolase_1"/>
</dbReference>
<reference evidence="2 3" key="1">
    <citation type="journal article" date="2017" name="ISME J.">
        <title>Potential for microbial H2 and metal transformations associated with novel bacteria and archaea in deep terrestrial subsurface sediments.</title>
        <authorList>
            <person name="Hernsdorf A.W."/>
            <person name="Amano Y."/>
            <person name="Miyakawa K."/>
            <person name="Ise K."/>
            <person name="Suzuki Y."/>
            <person name="Anantharaman K."/>
            <person name="Probst A."/>
            <person name="Burstein D."/>
            <person name="Thomas B.C."/>
            <person name="Banfield J.F."/>
        </authorList>
    </citation>
    <scope>NUCLEOTIDE SEQUENCE [LARGE SCALE GENOMIC DNA]</scope>
    <source>
        <strain evidence="2">HGW-Wallbacteria-1</strain>
    </source>
</reference>
<dbReference type="SUPFAM" id="SSF53474">
    <property type="entry name" value="alpha/beta-Hydrolases"/>
    <property type="match status" value="1"/>
</dbReference>